<dbReference type="InterPro" id="IPR036890">
    <property type="entry name" value="HATPase_C_sf"/>
</dbReference>
<dbReference type="RefSeq" id="WP_046442142.1">
    <property type="nucleotide sequence ID" value="NZ_LAYJ01000030.1"/>
</dbReference>
<dbReference type="HAMAP" id="MF_00505">
    <property type="entry name" value="HSP90"/>
    <property type="match status" value="1"/>
</dbReference>
<comment type="similarity">
    <text evidence="1 5">Belongs to the heat shock protein 90 family.</text>
</comment>
<evidence type="ECO:0000256" key="5">
    <source>
        <dbReference type="HAMAP-Rule" id="MF_00505"/>
    </source>
</evidence>
<evidence type="ECO:0000313" key="8">
    <source>
        <dbReference type="Proteomes" id="UP000034076"/>
    </source>
</evidence>
<dbReference type="Pfam" id="PF00183">
    <property type="entry name" value="HSP90"/>
    <property type="match status" value="1"/>
</dbReference>
<dbReference type="GO" id="GO:0016887">
    <property type="term" value="F:ATP hydrolysis activity"/>
    <property type="evidence" value="ECO:0007669"/>
    <property type="project" value="InterPro"/>
</dbReference>
<dbReference type="PRINTS" id="PR00775">
    <property type="entry name" value="HEATSHOCK90"/>
</dbReference>
<protein>
    <recommendedName>
        <fullName evidence="5">Chaperone protein HtpG</fullName>
    </recommendedName>
    <alternativeName>
        <fullName evidence="5">Heat shock protein HtpG</fullName>
    </alternativeName>
    <alternativeName>
        <fullName evidence="5">High temperature protein G</fullName>
    </alternativeName>
</protein>
<dbReference type="Pfam" id="PF13589">
    <property type="entry name" value="HATPase_c_3"/>
    <property type="match status" value="1"/>
</dbReference>
<dbReference type="Proteomes" id="UP000034076">
    <property type="component" value="Unassembled WGS sequence"/>
</dbReference>
<keyword evidence="4 5" id="KW-0143">Chaperone</keyword>
<dbReference type="Gene3D" id="3.30.565.10">
    <property type="entry name" value="Histidine kinase-like ATPase, C-terminal domain"/>
    <property type="match status" value="1"/>
</dbReference>
<evidence type="ECO:0000256" key="2">
    <source>
        <dbReference type="ARBA" id="ARBA00022741"/>
    </source>
</evidence>
<dbReference type="GO" id="GO:0051082">
    <property type="term" value="F:unfolded protein binding"/>
    <property type="evidence" value="ECO:0007669"/>
    <property type="project" value="UniProtKB-UniRule"/>
</dbReference>
<name>A0A0M2NPV7_9FIRM</name>
<feature type="binding site" evidence="6">
    <location>
        <position position="35"/>
    </location>
    <ligand>
        <name>ATP</name>
        <dbReference type="ChEBI" id="CHEBI:30616"/>
    </ligand>
</feature>
<comment type="function">
    <text evidence="5">Molecular chaperone. Has ATPase activity.</text>
</comment>
<dbReference type="PIRSF" id="PIRSF002583">
    <property type="entry name" value="Hsp90"/>
    <property type="match status" value="1"/>
</dbReference>
<evidence type="ECO:0000256" key="4">
    <source>
        <dbReference type="ARBA" id="ARBA00023186"/>
    </source>
</evidence>
<comment type="subcellular location">
    <subcellularLocation>
        <location evidence="5">Cytoplasm</location>
    </subcellularLocation>
</comment>
<feature type="region of interest" description="A; substrate-binding" evidence="5">
    <location>
        <begin position="1"/>
        <end position="349"/>
    </location>
</feature>
<dbReference type="OrthoDB" id="9802640at2"/>
<reference evidence="7 8" key="1">
    <citation type="submission" date="2015-04" db="EMBL/GenBank/DDBJ databases">
        <title>Draft genome sequence of bacteremic isolate Catabacter hongkongensis type strain HKU16T.</title>
        <authorList>
            <person name="Lau S.K."/>
            <person name="Teng J.L."/>
            <person name="Huang Y."/>
            <person name="Curreem S.O."/>
            <person name="Tsui S.K."/>
            <person name="Woo P.C."/>
        </authorList>
    </citation>
    <scope>NUCLEOTIDE SEQUENCE [LARGE SCALE GENOMIC DNA]</scope>
    <source>
        <strain evidence="7 8">HKU16</strain>
    </source>
</reference>
<evidence type="ECO:0000313" key="7">
    <source>
        <dbReference type="EMBL" id="KKI52250.1"/>
    </source>
</evidence>
<dbReference type="PATRIC" id="fig|270498.16.peg.1818"/>
<keyword evidence="5" id="KW-0346">Stress response</keyword>
<dbReference type="InterPro" id="IPR037196">
    <property type="entry name" value="HSP90_C"/>
</dbReference>
<feature type="binding site" evidence="6">
    <location>
        <begin position="121"/>
        <end position="126"/>
    </location>
    <ligand>
        <name>ATP</name>
        <dbReference type="ChEBI" id="CHEBI:30616"/>
    </ligand>
</feature>
<feature type="binding site" evidence="6">
    <location>
        <position position="77"/>
    </location>
    <ligand>
        <name>ATP</name>
        <dbReference type="ChEBI" id="CHEBI:30616"/>
    </ligand>
</feature>
<keyword evidence="8" id="KW-1185">Reference proteome</keyword>
<dbReference type="GO" id="GO:0005524">
    <property type="term" value="F:ATP binding"/>
    <property type="evidence" value="ECO:0007669"/>
    <property type="project" value="UniProtKB-UniRule"/>
</dbReference>
<feature type="binding site" evidence="6">
    <location>
        <begin position="97"/>
        <end position="98"/>
    </location>
    <ligand>
        <name>ATP</name>
        <dbReference type="ChEBI" id="CHEBI:30616"/>
    </ligand>
</feature>
<dbReference type="EMBL" id="LAYJ01000030">
    <property type="protein sequence ID" value="KKI52250.1"/>
    <property type="molecule type" value="Genomic_DNA"/>
</dbReference>
<sequence>MAKKQFKAESKRLLDLMINSIYTHKEIFLRELISNASDAIDKLVYRSLSDGGTGLNRSDFYIRIEPDREKRILKITDNGIGMNREELESNLGVIARSGSLQFKNDMAEGEQQQEDIDIIGQFGVGFYSAFMVSDKITVLSKKYGEEEGYKWQSSGADGYTITPYEKDTQGTEIIMEIKSDAEGEDYSRFLNENSLAALVKKYSDYVRYPVQMEMERSRNVNEGKEGAEPEWETYRELETLNSMTPIWQRNKNEVKQKDLDNFYKEKFFDFENPLKTIRVDAEGMINYKALLFIPAKASYDYFTKEYKKGLQLYSSGVMIMERCEELVPEHFRFVRGIVDSPDISLNISREMLQQTRQLRAIASNLEKKIQGELEKMLKNDRESYETFWKAFGLQLKYGVMAEYGAHKDSLKNLLLFHSSAGEKLTSLAEYAGRMKEGQKSIYYATGDSIRHIASLPQAEYIREKGYEILYFTDEADEFMAQALMQYDDKPIKSINSADDDLKTEDEKKEIEKQGEENKELLDFVKEALGDRIAKARISGKLRSQPVCLTTEGPLSFEMEKYLAQVQPDSKMKAERVLELNAEHPVFQTLKELEKTDREKAKAYAQILYHQAELMAGLPIEDPAAYSELVFSLM</sequence>
<dbReference type="Gene3D" id="3.30.230.80">
    <property type="match status" value="1"/>
</dbReference>
<dbReference type="Gene3D" id="3.40.50.11260">
    <property type="match status" value="1"/>
</dbReference>
<feature type="binding site" evidence="6">
    <location>
        <position position="82"/>
    </location>
    <ligand>
        <name>ATP</name>
        <dbReference type="ChEBI" id="CHEBI:30616"/>
    </ligand>
</feature>
<dbReference type="NCBIfam" id="NF003555">
    <property type="entry name" value="PRK05218.1"/>
    <property type="match status" value="1"/>
</dbReference>
<evidence type="ECO:0000256" key="1">
    <source>
        <dbReference type="ARBA" id="ARBA00008239"/>
    </source>
</evidence>
<dbReference type="GO" id="GO:0005737">
    <property type="term" value="C:cytoplasm"/>
    <property type="evidence" value="ECO:0007669"/>
    <property type="project" value="UniProtKB-SubCell"/>
</dbReference>
<dbReference type="SUPFAM" id="SSF55874">
    <property type="entry name" value="ATPase domain of HSP90 chaperone/DNA topoisomerase II/histidine kinase"/>
    <property type="match status" value="1"/>
</dbReference>
<keyword evidence="2 5" id="KW-0547">Nucleotide-binding</keyword>
<gene>
    <name evidence="5" type="primary">htpG</name>
    <name evidence="7" type="ORF">CHK_0235</name>
</gene>
<dbReference type="SUPFAM" id="SSF54211">
    <property type="entry name" value="Ribosomal protein S5 domain 2-like"/>
    <property type="match status" value="1"/>
</dbReference>
<dbReference type="AlphaFoldDB" id="A0A0M2NPV7"/>
<feature type="binding site" evidence="6">
    <location>
        <position position="90"/>
    </location>
    <ligand>
        <name>ATP</name>
        <dbReference type="ChEBI" id="CHEBI:30616"/>
    </ligand>
</feature>
<accession>A0A0M2NPV7</accession>
<proteinExistence type="inferred from homology"/>
<dbReference type="GO" id="GO:0140662">
    <property type="term" value="F:ATP-dependent protein folding chaperone"/>
    <property type="evidence" value="ECO:0007669"/>
    <property type="project" value="InterPro"/>
</dbReference>
<dbReference type="PROSITE" id="PS00298">
    <property type="entry name" value="HSP90"/>
    <property type="match status" value="1"/>
</dbReference>
<dbReference type="InterPro" id="IPR001404">
    <property type="entry name" value="Hsp90_fam"/>
</dbReference>
<comment type="caution">
    <text evidence="7">The sequence shown here is derived from an EMBL/GenBank/DDBJ whole genome shotgun (WGS) entry which is preliminary data.</text>
</comment>
<comment type="subunit">
    <text evidence="5">Homodimer.</text>
</comment>
<feature type="binding site" evidence="6">
    <location>
        <position position="349"/>
    </location>
    <ligand>
        <name>ATP</name>
        <dbReference type="ChEBI" id="CHEBI:30616"/>
    </ligand>
</feature>
<keyword evidence="5" id="KW-0963">Cytoplasm</keyword>
<dbReference type="SUPFAM" id="SSF110942">
    <property type="entry name" value="HSP90 C-terminal domain"/>
    <property type="match status" value="1"/>
</dbReference>
<organism evidence="7 8">
    <name type="scientific">Christensenella hongkongensis</name>
    <dbReference type="NCBI Taxonomy" id="270498"/>
    <lineage>
        <taxon>Bacteria</taxon>
        <taxon>Bacillati</taxon>
        <taxon>Bacillota</taxon>
        <taxon>Clostridia</taxon>
        <taxon>Christensenellales</taxon>
        <taxon>Christensenellaceae</taxon>
        <taxon>Christensenella</taxon>
    </lineage>
</organism>
<keyword evidence="3 5" id="KW-0067">ATP-binding</keyword>
<dbReference type="STRING" id="270498.CHK_0235"/>
<dbReference type="Gene3D" id="1.20.120.790">
    <property type="entry name" value="Heat shock protein 90, C-terminal domain"/>
    <property type="match status" value="1"/>
</dbReference>
<dbReference type="InterPro" id="IPR020575">
    <property type="entry name" value="Hsp90_N"/>
</dbReference>
<evidence type="ECO:0000256" key="6">
    <source>
        <dbReference type="PIRSR" id="PIRSR002583-1"/>
    </source>
</evidence>
<feature type="binding site" evidence="6">
    <location>
        <position position="31"/>
    </location>
    <ligand>
        <name>ATP</name>
        <dbReference type="ChEBI" id="CHEBI:30616"/>
    </ligand>
</feature>
<dbReference type="InterPro" id="IPR019805">
    <property type="entry name" value="Heat_shock_protein_90_CS"/>
</dbReference>
<comment type="caution">
    <text evidence="5">Lacks conserved residue(s) required for the propagation of feature annotation.</text>
</comment>
<feature type="binding site" evidence="6">
    <location>
        <position position="171"/>
    </location>
    <ligand>
        <name>ATP</name>
        <dbReference type="ChEBI" id="CHEBI:30616"/>
    </ligand>
</feature>
<feature type="region of interest" description="C" evidence="5">
    <location>
        <begin position="561"/>
        <end position="633"/>
    </location>
</feature>
<dbReference type="CDD" id="cd16927">
    <property type="entry name" value="HATPase_Hsp90-like"/>
    <property type="match status" value="1"/>
</dbReference>
<dbReference type="InterPro" id="IPR020568">
    <property type="entry name" value="Ribosomal_Su5_D2-typ_SF"/>
</dbReference>
<dbReference type="PANTHER" id="PTHR11528">
    <property type="entry name" value="HEAT SHOCK PROTEIN 90 FAMILY MEMBER"/>
    <property type="match status" value="1"/>
</dbReference>
<evidence type="ECO:0000256" key="3">
    <source>
        <dbReference type="ARBA" id="ARBA00022840"/>
    </source>
</evidence>